<dbReference type="VEuPathDB" id="FungiDB:MPH_11788"/>
<gene>
    <name evidence="2" type="ORF">MPH_11788</name>
</gene>
<feature type="compositionally biased region" description="Polar residues" evidence="1">
    <location>
        <begin position="80"/>
        <end position="93"/>
    </location>
</feature>
<dbReference type="InParanoid" id="K2S2Z2"/>
<dbReference type="AlphaFoldDB" id="K2S2Z2"/>
<comment type="caution">
    <text evidence="2">The sequence shown here is derived from an EMBL/GenBank/DDBJ whole genome shotgun (WGS) entry which is preliminary data.</text>
</comment>
<organism evidence="2 3">
    <name type="scientific">Macrophomina phaseolina (strain MS6)</name>
    <name type="common">Charcoal rot fungus</name>
    <dbReference type="NCBI Taxonomy" id="1126212"/>
    <lineage>
        <taxon>Eukaryota</taxon>
        <taxon>Fungi</taxon>
        <taxon>Dikarya</taxon>
        <taxon>Ascomycota</taxon>
        <taxon>Pezizomycotina</taxon>
        <taxon>Dothideomycetes</taxon>
        <taxon>Dothideomycetes incertae sedis</taxon>
        <taxon>Botryosphaeriales</taxon>
        <taxon>Botryosphaeriaceae</taxon>
        <taxon>Macrophomina</taxon>
    </lineage>
</organism>
<proteinExistence type="predicted"/>
<reference evidence="2 3" key="1">
    <citation type="journal article" date="2012" name="BMC Genomics">
        <title>Tools to kill: Genome of one of the most destructive plant pathogenic fungi Macrophomina phaseolina.</title>
        <authorList>
            <person name="Islam M.S."/>
            <person name="Haque M.S."/>
            <person name="Islam M.M."/>
            <person name="Emdad E.M."/>
            <person name="Halim A."/>
            <person name="Hossen Q.M.M."/>
            <person name="Hossain M.Z."/>
            <person name="Ahmed B."/>
            <person name="Rahim S."/>
            <person name="Rahman M.S."/>
            <person name="Alam M.M."/>
            <person name="Hou S."/>
            <person name="Wan X."/>
            <person name="Saito J.A."/>
            <person name="Alam M."/>
        </authorList>
    </citation>
    <scope>NUCLEOTIDE SEQUENCE [LARGE SCALE GENOMIC DNA]</scope>
    <source>
        <strain evidence="2 3">MS6</strain>
    </source>
</reference>
<evidence type="ECO:0000313" key="2">
    <source>
        <dbReference type="EMBL" id="EKG11045.1"/>
    </source>
</evidence>
<feature type="region of interest" description="Disordered" evidence="1">
    <location>
        <begin position="70"/>
        <end position="108"/>
    </location>
</feature>
<sequence length="203" mass="23322">MSLRWTNISNRNKLTIATQSEDIKHSHRRQRIGAITVDLRIVKPITMDAIKHPNWVKRQENTFSINYIQSGRTRPPLSQPPLSNLDSRLSHSNGPHDDPHNIPTPPPATAMHFSASALPLLYSSDTTLPPTMDALLRGLRPFLPPHRRTRLGVSGPPLMPARRGWGAKRSWRMKRKRMMRATSRRKGRRMMKHSMAKQIRTTR</sequence>
<protein>
    <submittedName>
        <fullName evidence="2">Uncharacterized protein</fullName>
    </submittedName>
</protein>
<accession>K2S2Z2</accession>
<evidence type="ECO:0000256" key="1">
    <source>
        <dbReference type="SAM" id="MobiDB-lite"/>
    </source>
</evidence>
<dbReference type="Proteomes" id="UP000007129">
    <property type="component" value="Unassembled WGS sequence"/>
</dbReference>
<evidence type="ECO:0000313" key="3">
    <source>
        <dbReference type="Proteomes" id="UP000007129"/>
    </source>
</evidence>
<dbReference type="EMBL" id="AHHD01000499">
    <property type="protein sequence ID" value="EKG11045.1"/>
    <property type="molecule type" value="Genomic_DNA"/>
</dbReference>
<dbReference type="HOGENOM" id="CLU_1349175_0_0_1"/>
<name>K2S2Z2_MACPH</name>
<feature type="region of interest" description="Disordered" evidence="1">
    <location>
        <begin position="178"/>
        <end position="203"/>
    </location>
</feature>